<evidence type="ECO:0000313" key="3">
    <source>
        <dbReference type="Proteomes" id="UP000276215"/>
    </source>
</evidence>
<dbReference type="AlphaFoldDB" id="A0A3N4IZ78"/>
<dbReference type="Proteomes" id="UP000276215">
    <property type="component" value="Unassembled WGS sequence"/>
</dbReference>
<feature type="transmembrane region" description="Helical" evidence="1">
    <location>
        <begin position="48"/>
        <end position="64"/>
    </location>
</feature>
<accession>A0A3N4IZ78</accession>
<evidence type="ECO:0000256" key="1">
    <source>
        <dbReference type="SAM" id="Phobius"/>
    </source>
</evidence>
<keyword evidence="1" id="KW-0472">Membrane</keyword>
<organism evidence="2 3">
    <name type="scientific">Choiromyces venosus 120613-1</name>
    <dbReference type="NCBI Taxonomy" id="1336337"/>
    <lineage>
        <taxon>Eukaryota</taxon>
        <taxon>Fungi</taxon>
        <taxon>Dikarya</taxon>
        <taxon>Ascomycota</taxon>
        <taxon>Pezizomycotina</taxon>
        <taxon>Pezizomycetes</taxon>
        <taxon>Pezizales</taxon>
        <taxon>Tuberaceae</taxon>
        <taxon>Choiromyces</taxon>
    </lineage>
</organism>
<evidence type="ECO:0000313" key="2">
    <source>
        <dbReference type="EMBL" id="RPA89510.1"/>
    </source>
</evidence>
<proteinExistence type="predicted"/>
<feature type="transmembrane region" description="Helical" evidence="1">
    <location>
        <begin position="6"/>
        <end position="27"/>
    </location>
</feature>
<keyword evidence="1" id="KW-1133">Transmembrane helix</keyword>
<keyword evidence="3" id="KW-1185">Reference proteome</keyword>
<protein>
    <submittedName>
        <fullName evidence="2">Uncharacterized protein</fullName>
    </submittedName>
</protein>
<dbReference type="EMBL" id="ML120574">
    <property type="protein sequence ID" value="RPA89510.1"/>
    <property type="molecule type" value="Genomic_DNA"/>
</dbReference>
<keyword evidence="1" id="KW-0812">Transmembrane</keyword>
<sequence>MALTPALFVVFTIFLTTINLTYVDLVYDYHIRDRSVQLAMNQNIFSSKLIRLHISFVVFLSFVASFRRNSLPVCCIVGILICDLIPTPFR</sequence>
<gene>
    <name evidence="2" type="ORF">L873DRAFT_649092</name>
</gene>
<name>A0A3N4IZ78_9PEZI</name>
<reference evidence="2 3" key="1">
    <citation type="journal article" date="2018" name="Nat. Ecol. Evol.">
        <title>Pezizomycetes genomes reveal the molecular basis of ectomycorrhizal truffle lifestyle.</title>
        <authorList>
            <person name="Murat C."/>
            <person name="Payen T."/>
            <person name="Noel B."/>
            <person name="Kuo A."/>
            <person name="Morin E."/>
            <person name="Chen J."/>
            <person name="Kohler A."/>
            <person name="Krizsan K."/>
            <person name="Balestrini R."/>
            <person name="Da Silva C."/>
            <person name="Montanini B."/>
            <person name="Hainaut M."/>
            <person name="Levati E."/>
            <person name="Barry K.W."/>
            <person name="Belfiori B."/>
            <person name="Cichocki N."/>
            <person name="Clum A."/>
            <person name="Dockter R.B."/>
            <person name="Fauchery L."/>
            <person name="Guy J."/>
            <person name="Iotti M."/>
            <person name="Le Tacon F."/>
            <person name="Lindquist E.A."/>
            <person name="Lipzen A."/>
            <person name="Malagnac F."/>
            <person name="Mello A."/>
            <person name="Molinier V."/>
            <person name="Miyauchi S."/>
            <person name="Poulain J."/>
            <person name="Riccioni C."/>
            <person name="Rubini A."/>
            <person name="Sitrit Y."/>
            <person name="Splivallo R."/>
            <person name="Traeger S."/>
            <person name="Wang M."/>
            <person name="Zifcakova L."/>
            <person name="Wipf D."/>
            <person name="Zambonelli A."/>
            <person name="Paolocci F."/>
            <person name="Nowrousian M."/>
            <person name="Ottonello S."/>
            <person name="Baldrian P."/>
            <person name="Spatafora J.W."/>
            <person name="Henrissat B."/>
            <person name="Nagy L.G."/>
            <person name="Aury J.M."/>
            <person name="Wincker P."/>
            <person name="Grigoriev I.V."/>
            <person name="Bonfante P."/>
            <person name="Martin F.M."/>
        </authorList>
    </citation>
    <scope>NUCLEOTIDE SEQUENCE [LARGE SCALE GENOMIC DNA]</scope>
    <source>
        <strain evidence="2 3">120613-1</strain>
    </source>
</reference>